<evidence type="ECO:0000313" key="1">
    <source>
        <dbReference type="EMBL" id="AKF26148.1"/>
    </source>
</evidence>
<organism evidence="1 2">
    <name type="scientific">[Brevibacterium] flavum</name>
    <dbReference type="NCBI Taxonomy" id="92706"/>
    <lineage>
        <taxon>Bacteria</taxon>
        <taxon>Bacillati</taxon>
        <taxon>Actinomycetota</taxon>
        <taxon>Actinomycetes</taxon>
        <taxon>Mycobacteriales</taxon>
        <taxon>Corynebacteriaceae</taxon>
        <taxon>Corynebacterium</taxon>
    </lineage>
</organism>
<evidence type="ECO:0000313" key="2">
    <source>
        <dbReference type="Proteomes" id="UP000034037"/>
    </source>
</evidence>
<dbReference type="EMBL" id="CP011309">
    <property type="protein sequence ID" value="AKF26148.1"/>
    <property type="molecule type" value="Genomic_DNA"/>
</dbReference>
<dbReference type="AlphaFoldDB" id="A0A0F6WPH5"/>
<reference evidence="1 2" key="1">
    <citation type="submission" date="2015-04" db="EMBL/GenBank/DDBJ databases">
        <title>Complete Genome Sequence of Brevibacterium flavum ATCC 15168.</title>
        <authorList>
            <person name="Ahn J."/>
            <person name="Park G."/>
            <person name="Jeon W."/>
            <person name="Jang Y."/>
            <person name="Jang M."/>
            <person name="Lee H."/>
            <person name="Lee H."/>
        </authorList>
    </citation>
    <scope>NUCLEOTIDE SEQUENCE [LARGE SCALE GENOMIC DNA]</scope>
    <source>
        <strain evidence="1 2">ATCC 15168</strain>
    </source>
</reference>
<dbReference type="Proteomes" id="UP000034037">
    <property type="component" value="Chromosome"/>
</dbReference>
<dbReference type="HOGENOM" id="CLU_2272636_0_0_11"/>
<protein>
    <submittedName>
        <fullName evidence="1">Uncharacterized protein</fullName>
    </submittedName>
</protein>
<dbReference type="PATRIC" id="fig|92706.3.peg.103"/>
<gene>
    <name evidence="1" type="ORF">YH66_00530</name>
</gene>
<keyword evidence="2" id="KW-1185">Reference proteome</keyword>
<accession>A0A0F6WPH5</accession>
<sequence>MIVEIRPLLLWHKWIQQQKAADSKEQLGMRQPFLEQMSPAEMKLSLTDSNWLVKAKPPESSVEVSGAGDTPDASITDAAAVLGPVTSTTSTPMKTIEVLGQG</sequence>
<proteinExistence type="predicted"/>
<name>A0A0F6WPH5_9CORY</name>